<evidence type="ECO:0000313" key="1">
    <source>
        <dbReference type="EMBL" id="QSS52055.1"/>
    </source>
</evidence>
<accession>A0A8A1LGJ2</accession>
<dbReference type="Proteomes" id="UP000663419">
    <property type="component" value="Chromosome 2"/>
</dbReference>
<name>A0A8A1LGJ2_AJEC8</name>
<organism evidence="1 2">
    <name type="scientific">Ajellomyces capsulatus (strain H88)</name>
    <name type="common">Darling's disease fungus</name>
    <name type="synonym">Histoplasma capsulatum</name>
    <dbReference type="NCBI Taxonomy" id="544711"/>
    <lineage>
        <taxon>Eukaryota</taxon>
        <taxon>Fungi</taxon>
        <taxon>Dikarya</taxon>
        <taxon>Ascomycota</taxon>
        <taxon>Pezizomycotina</taxon>
        <taxon>Eurotiomycetes</taxon>
        <taxon>Eurotiomycetidae</taxon>
        <taxon>Onygenales</taxon>
        <taxon>Ajellomycetaceae</taxon>
        <taxon>Histoplasma</taxon>
    </lineage>
</organism>
<gene>
    <name evidence="1" type="ORF">I7I53_07554</name>
</gene>
<dbReference type="VEuPathDB" id="FungiDB:I7I53_07554"/>
<dbReference type="AlphaFoldDB" id="A0A8A1LGJ2"/>
<protein>
    <submittedName>
        <fullName evidence="1">Uncharacterized protein</fullName>
    </submittedName>
</protein>
<reference evidence="1" key="1">
    <citation type="submission" date="2021-01" db="EMBL/GenBank/DDBJ databases">
        <title>Chromosome-level genome assembly of a human fungal pathogen reveals clustering of transcriptionally co-regulated genes.</title>
        <authorList>
            <person name="Voorhies M."/>
            <person name="Cohen S."/>
            <person name="Shea T.P."/>
            <person name="Petrus S."/>
            <person name="Munoz J.F."/>
            <person name="Poplawski S."/>
            <person name="Goldman W.E."/>
            <person name="Michael T."/>
            <person name="Cuomo C.A."/>
            <person name="Sil A."/>
            <person name="Beyhan S."/>
        </authorList>
    </citation>
    <scope>NUCLEOTIDE SEQUENCE</scope>
    <source>
        <strain evidence="1">H88</strain>
    </source>
</reference>
<sequence length="87" mass="9704">MLKPVSFVQVIFQDQNVTLALIAFKPCVEFIRCLLDVAQQIDMHHTWCATGVLFQSKLVPETLMVNPSPAPISAPTDPPIFHPTLFV</sequence>
<evidence type="ECO:0000313" key="2">
    <source>
        <dbReference type="Proteomes" id="UP000663419"/>
    </source>
</evidence>
<proteinExistence type="predicted"/>
<dbReference type="EMBL" id="CP069103">
    <property type="protein sequence ID" value="QSS52055.1"/>
    <property type="molecule type" value="Genomic_DNA"/>
</dbReference>